<dbReference type="SUPFAM" id="SSF54403">
    <property type="entry name" value="Cystatin/monellin"/>
    <property type="match status" value="2"/>
</dbReference>
<dbReference type="GO" id="GO:0004869">
    <property type="term" value="F:cysteine-type endopeptidase inhibitor activity"/>
    <property type="evidence" value="ECO:0007669"/>
    <property type="project" value="InterPro"/>
</dbReference>
<feature type="region of interest" description="Disordered" evidence="7">
    <location>
        <begin position="14"/>
        <end position="35"/>
    </location>
</feature>
<keyword evidence="10" id="KW-1185">Reference proteome</keyword>
<keyword evidence="4" id="KW-0677">Repeat</keyword>
<dbReference type="Proteomes" id="UP000694569">
    <property type="component" value="Unplaced"/>
</dbReference>
<reference evidence="9" key="2">
    <citation type="submission" date="2025-09" db="UniProtKB">
        <authorList>
            <consortium name="Ensembl"/>
        </authorList>
    </citation>
    <scope>IDENTIFICATION</scope>
</reference>
<dbReference type="Ensembl" id="ENSLLET00000010703.1">
    <property type="protein sequence ID" value="ENSLLEP00000010301.1"/>
    <property type="gene ID" value="ENSLLEG00000006571.1"/>
</dbReference>
<dbReference type="InterPro" id="IPR050735">
    <property type="entry name" value="Kininogen_Fetuin_HRG"/>
</dbReference>
<proteinExistence type="predicted"/>
<evidence type="ECO:0000256" key="5">
    <source>
        <dbReference type="ARBA" id="ARBA00023157"/>
    </source>
</evidence>
<dbReference type="OrthoDB" id="8780871at2759"/>
<keyword evidence="3" id="KW-0732">Signal</keyword>
<keyword evidence="5" id="KW-1015">Disulfide bond</keyword>
<feature type="compositionally biased region" description="Polar residues" evidence="7">
    <location>
        <begin position="20"/>
        <end position="32"/>
    </location>
</feature>
<dbReference type="GeneTree" id="ENSGT00950000182930"/>
<comment type="subcellular location">
    <subcellularLocation>
        <location evidence="1">Secreted</location>
    </subcellularLocation>
</comment>
<evidence type="ECO:0000256" key="3">
    <source>
        <dbReference type="ARBA" id="ARBA00022729"/>
    </source>
</evidence>
<dbReference type="GO" id="GO:0031012">
    <property type="term" value="C:extracellular matrix"/>
    <property type="evidence" value="ECO:0007669"/>
    <property type="project" value="TreeGrafter"/>
</dbReference>
<dbReference type="GO" id="GO:0072562">
    <property type="term" value="C:blood microparticle"/>
    <property type="evidence" value="ECO:0007669"/>
    <property type="project" value="TreeGrafter"/>
</dbReference>
<dbReference type="Gene3D" id="3.10.450.10">
    <property type="match status" value="2"/>
</dbReference>
<organism evidence="9 10">
    <name type="scientific">Leptobrachium leishanense</name>
    <name type="common">Leishan spiny toad</name>
    <dbReference type="NCBI Taxonomy" id="445787"/>
    <lineage>
        <taxon>Eukaryota</taxon>
        <taxon>Metazoa</taxon>
        <taxon>Chordata</taxon>
        <taxon>Craniata</taxon>
        <taxon>Vertebrata</taxon>
        <taxon>Euteleostomi</taxon>
        <taxon>Amphibia</taxon>
        <taxon>Batrachia</taxon>
        <taxon>Anura</taxon>
        <taxon>Pelobatoidea</taxon>
        <taxon>Megophryidae</taxon>
        <taxon>Leptobrachium</taxon>
    </lineage>
</organism>
<evidence type="ECO:0000256" key="1">
    <source>
        <dbReference type="ARBA" id="ARBA00004613"/>
    </source>
</evidence>
<keyword evidence="2" id="KW-0964">Secreted</keyword>
<feature type="compositionally biased region" description="Low complexity" evidence="7">
    <location>
        <begin position="376"/>
        <end position="386"/>
    </location>
</feature>
<dbReference type="PANTHER" id="PTHR13814">
    <property type="entry name" value="FETUIN"/>
    <property type="match status" value="1"/>
</dbReference>
<dbReference type="SMART" id="SM00043">
    <property type="entry name" value="CY"/>
    <property type="match status" value="2"/>
</dbReference>
<dbReference type="InterPro" id="IPR000010">
    <property type="entry name" value="Cystatin_dom"/>
</dbReference>
<dbReference type="AlphaFoldDB" id="A0A8C5MAM9"/>
<evidence type="ECO:0000313" key="9">
    <source>
        <dbReference type="Ensembl" id="ENSLLEP00000010301.1"/>
    </source>
</evidence>
<dbReference type="InterPro" id="IPR046350">
    <property type="entry name" value="Cystatin_sf"/>
</dbReference>
<accession>A0A8C5MAM9</accession>
<feature type="region of interest" description="Disordered" evidence="7">
    <location>
        <begin position="345"/>
        <end position="426"/>
    </location>
</feature>
<dbReference type="PROSITE" id="PS51529">
    <property type="entry name" value="CYSTATIN_FETUIN_A"/>
    <property type="match status" value="2"/>
</dbReference>
<feature type="domain" description="Cystatin fetuin-A-type" evidence="8">
    <location>
        <begin position="230"/>
        <end position="338"/>
    </location>
</feature>
<gene>
    <name evidence="9" type="primary">AHSG</name>
</gene>
<dbReference type="CDD" id="cd00042">
    <property type="entry name" value="CY"/>
    <property type="match status" value="1"/>
</dbReference>
<reference evidence="9" key="1">
    <citation type="submission" date="2025-08" db="UniProtKB">
        <authorList>
            <consortium name="Ensembl"/>
        </authorList>
    </citation>
    <scope>IDENTIFICATION</scope>
</reference>
<protein>
    <submittedName>
        <fullName evidence="9">Alpha 2-HS glycoprotein</fullName>
    </submittedName>
</protein>
<feature type="domain" description="Cystatin fetuin-A-type" evidence="8">
    <location>
        <begin position="106"/>
        <end position="219"/>
    </location>
</feature>
<dbReference type="PANTHER" id="PTHR13814:SF6">
    <property type="entry name" value="ALPHA-2-HS-GLYCOPROTEIN"/>
    <property type="match status" value="1"/>
</dbReference>
<evidence type="ECO:0000256" key="4">
    <source>
        <dbReference type="ARBA" id="ARBA00022737"/>
    </source>
</evidence>
<feature type="compositionally biased region" description="Basic and acidic residues" evidence="7">
    <location>
        <begin position="387"/>
        <end position="396"/>
    </location>
</feature>
<evidence type="ECO:0000256" key="7">
    <source>
        <dbReference type="SAM" id="MobiDB-lite"/>
    </source>
</evidence>
<evidence type="ECO:0000256" key="6">
    <source>
        <dbReference type="ARBA" id="ARBA00023180"/>
    </source>
</evidence>
<evidence type="ECO:0000256" key="2">
    <source>
        <dbReference type="ARBA" id="ARBA00022525"/>
    </source>
</evidence>
<keyword evidence="6" id="KW-0325">Glycoprotein</keyword>
<name>A0A8C5MAM9_9ANUR</name>
<evidence type="ECO:0000259" key="8">
    <source>
        <dbReference type="PROSITE" id="PS51529"/>
    </source>
</evidence>
<sequence>MAGHTVACSGARFCPPPGAQLSSSPRSPSRFGQRSAILGPTPLLLTDSPLVPPATPAGEPLPGVCSSRSVGMAGPHPPAALDVPVTETMEECTEWHGLGPPPPTGALPPKTIYKYLNCDDPEAINAALFAVGSINRNHNHGYKQTLNRIEKVKVQAVKPDQEVFYMELDVLETKCPSVSPTSVENCAVRPIIEQAVEGDCYVKLLKQGGNFTSLGARCKSELDSAENMYEICPTCSSLAKLNDTRVIHAVDVSLVNFNSGNNTVFYQLHEIGRAQIQAPGAVNVEYVIAATNCSKDDANSGLSACVVQTGAAAHYGGCSGVVVKPEGAADEQITVKCDIYDPQPEQEQQVAAPSDPSAAQHPIRPHDHYHHNLRHSTGGLHSSESSSMEHHAEAGAKHAVRRALTGVPIPPNRPQVVRCPGNKKHF</sequence>
<dbReference type="Pfam" id="PF00031">
    <property type="entry name" value="Cystatin"/>
    <property type="match status" value="2"/>
</dbReference>
<dbReference type="InterPro" id="IPR025760">
    <property type="entry name" value="Cystatin_Fetuin_A"/>
</dbReference>
<evidence type="ECO:0000313" key="10">
    <source>
        <dbReference type="Proteomes" id="UP000694569"/>
    </source>
</evidence>